<organism evidence="1">
    <name type="scientific">viral metagenome</name>
    <dbReference type="NCBI Taxonomy" id="1070528"/>
    <lineage>
        <taxon>unclassified sequences</taxon>
        <taxon>metagenomes</taxon>
        <taxon>organismal metagenomes</taxon>
    </lineage>
</organism>
<reference evidence="1" key="1">
    <citation type="journal article" date="2020" name="Nature">
        <title>Giant virus diversity and host interactions through global metagenomics.</title>
        <authorList>
            <person name="Schulz F."/>
            <person name="Roux S."/>
            <person name="Paez-Espino D."/>
            <person name="Jungbluth S."/>
            <person name="Walsh D.A."/>
            <person name="Denef V.J."/>
            <person name="McMahon K.D."/>
            <person name="Konstantinidis K.T."/>
            <person name="Eloe-Fadrosh E.A."/>
            <person name="Kyrpides N.C."/>
            <person name="Woyke T."/>
        </authorList>
    </citation>
    <scope>NUCLEOTIDE SEQUENCE</scope>
    <source>
        <strain evidence="1">GVMAG-M-3300009149-34</strain>
    </source>
</reference>
<name>A0A6C0ENH8_9ZZZZ</name>
<proteinExistence type="predicted"/>
<dbReference type="AlphaFoldDB" id="A0A6C0ENH8"/>
<dbReference type="EMBL" id="MN738893">
    <property type="protein sequence ID" value="QHT30211.1"/>
    <property type="molecule type" value="Genomic_DNA"/>
</dbReference>
<protein>
    <submittedName>
        <fullName evidence="1">Uncharacterized protein</fullName>
    </submittedName>
</protein>
<sequence>MDNLIIVIPCLLVVLFLIYKNKIQEFKPVETKEPFIPSKKFIGENRGYVFKNDKKGLGYYIDNTLNAINYYKNI</sequence>
<accession>A0A6C0ENH8</accession>
<evidence type="ECO:0000313" key="1">
    <source>
        <dbReference type="EMBL" id="QHT30211.1"/>
    </source>
</evidence>